<dbReference type="PANTHER" id="PTHR30482:SF17">
    <property type="entry name" value="ABC TRANSPORTER ATP-BINDING PROTEIN"/>
    <property type="match status" value="1"/>
</dbReference>
<gene>
    <name evidence="7" type="ORF">J2S73_000837</name>
</gene>
<evidence type="ECO:0000256" key="3">
    <source>
        <dbReference type="ARBA" id="ARBA00022692"/>
    </source>
</evidence>
<comment type="subcellular location">
    <subcellularLocation>
        <location evidence="1">Cell membrane</location>
        <topology evidence="1">Multi-pass membrane protein</topology>
    </subcellularLocation>
</comment>
<name>A0AAE4ARY6_9HYPH</name>
<dbReference type="InterPro" id="IPR001851">
    <property type="entry name" value="ABC_transp_permease"/>
</dbReference>
<feature type="transmembrane region" description="Helical" evidence="6">
    <location>
        <begin position="256"/>
        <end position="281"/>
    </location>
</feature>
<keyword evidence="5 6" id="KW-0472">Membrane</keyword>
<keyword evidence="8" id="KW-1185">Reference proteome</keyword>
<protein>
    <submittedName>
        <fullName evidence="7">Branched-chain amino acid transport system permease protein</fullName>
    </submittedName>
</protein>
<dbReference type="Proteomes" id="UP001229244">
    <property type="component" value="Unassembled WGS sequence"/>
</dbReference>
<feature type="transmembrane region" description="Helical" evidence="6">
    <location>
        <begin position="119"/>
        <end position="136"/>
    </location>
</feature>
<evidence type="ECO:0000313" key="8">
    <source>
        <dbReference type="Proteomes" id="UP001229244"/>
    </source>
</evidence>
<dbReference type="Pfam" id="PF02653">
    <property type="entry name" value="BPD_transp_2"/>
    <property type="match status" value="1"/>
</dbReference>
<keyword evidence="3 6" id="KW-0812">Transmembrane</keyword>
<keyword evidence="4 6" id="KW-1133">Transmembrane helix</keyword>
<comment type="caution">
    <text evidence="7">The sequence shown here is derived from an EMBL/GenBank/DDBJ whole genome shotgun (WGS) entry which is preliminary data.</text>
</comment>
<evidence type="ECO:0000256" key="5">
    <source>
        <dbReference type="ARBA" id="ARBA00023136"/>
    </source>
</evidence>
<feature type="transmembrane region" description="Helical" evidence="6">
    <location>
        <begin position="214"/>
        <end position="235"/>
    </location>
</feature>
<proteinExistence type="predicted"/>
<accession>A0AAE4ARY6</accession>
<dbReference type="AlphaFoldDB" id="A0AAE4ARY6"/>
<reference evidence="7" key="1">
    <citation type="submission" date="2023-07" db="EMBL/GenBank/DDBJ databases">
        <title>Genomic Encyclopedia of Type Strains, Phase IV (KMG-IV): sequencing the most valuable type-strain genomes for metagenomic binning, comparative biology and taxonomic classification.</title>
        <authorList>
            <person name="Goeker M."/>
        </authorList>
    </citation>
    <scope>NUCLEOTIDE SEQUENCE</scope>
    <source>
        <strain evidence="7">DSM 21202</strain>
    </source>
</reference>
<evidence type="ECO:0000313" key="7">
    <source>
        <dbReference type="EMBL" id="MDQ0314400.1"/>
    </source>
</evidence>
<sequence length="331" mass="35359">MATDPMRAKFTEVEGPLWVLVPVYLAAVAFYLLMGNQLHLGMAVVNMIILALSIDFILGFAGINSLGQAALSGSGAYMAGFLPVYFGWAEPITGLVIAGLVGAGMAYLTGIIALRGGELTVLAMTIVIAAILYELANTFQSVTGGFDGLRGIDMDPVLGAFKFDLWGRTGFVYSVCVLFVVHLLLRVIVTSPFGVMMRGLRENPVRMRALGTPVFHRLLAVYAIGGFVAGIAGGLQTQTSEFVSMEVFAFHISATALTVVIIGGLGRLYGAFLGAVIYVVFQDVFAKLAPQYWYFWLGLLFVLVALFAHGGLISLVEAGARRIGLTKGRAR</sequence>
<evidence type="ECO:0000256" key="1">
    <source>
        <dbReference type="ARBA" id="ARBA00004651"/>
    </source>
</evidence>
<feature type="transmembrane region" description="Helical" evidence="6">
    <location>
        <begin position="171"/>
        <end position="194"/>
    </location>
</feature>
<feature type="transmembrane region" description="Helical" evidence="6">
    <location>
        <begin position="95"/>
        <end position="113"/>
    </location>
</feature>
<feature type="transmembrane region" description="Helical" evidence="6">
    <location>
        <begin position="69"/>
        <end position="88"/>
    </location>
</feature>
<organism evidence="7 8">
    <name type="scientific">Amorphus orientalis</name>
    <dbReference type="NCBI Taxonomy" id="649198"/>
    <lineage>
        <taxon>Bacteria</taxon>
        <taxon>Pseudomonadati</taxon>
        <taxon>Pseudomonadota</taxon>
        <taxon>Alphaproteobacteria</taxon>
        <taxon>Hyphomicrobiales</taxon>
        <taxon>Amorphaceae</taxon>
        <taxon>Amorphus</taxon>
    </lineage>
</organism>
<dbReference type="PANTHER" id="PTHR30482">
    <property type="entry name" value="HIGH-AFFINITY BRANCHED-CHAIN AMINO ACID TRANSPORT SYSTEM PERMEASE"/>
    <property type="match status" value="1"/>
</dbReference>
<dbReference type="InterPro" id="IPR043428">
    <property type="entry name" value="LivM-like"/>
</dbReference>
<dbReference type="RefSeq" id="WP_306884174.1">
    <property type="nucleotide sequence ID" value="NZ_JAUSUL010000001.1"/>
</dbReference>
<feature type="transmembrane region" description="Helical" evidence="6">
    <location>
        <begin position="293"/>
        <end position="316"/>
    </location>
</feature>
<keyword evidence="2" id="KW-1003">Cell membrane</keyword>
<evidence type="ECO:0000256" key="6">
    <source>
        <dbReference type="SAM" id="Phobius"/>
    </source>
</evidence>
<dbReference type="CDD" id="cd06581">
    <property type="entry name" value="TM_PBP1_LivM_like"/>
    <property type="match status" value="1"/>
</dbReference>
<evidence type="ECO:0000256" key="4">
    <source>
        <dbReference type="ARBA" id="ARBA00022989"/>
    </source>
</evidence>
<dbReference type="GO" id="GO:0015658">
    <property type="term" value="F:branched-chain amino acid transmembrane transporter activity"/>
    <property type="evidence" value="ECO:0007669"/>
    <property type="project" value="InterPro"/>
</dbReference>
<feature type="transmembrane region" description="Helical" evidence="6">
    <location>
        <begin position="15"/>
        <end position="33"/>
    </location>
</feature>
<dbReference type="GO" id="GO:0005886">
    <property type="term" value="C:plasma membrane"/>
    <property type="evidence" value="ECO:0007669"/>
    <property type="project" value="UniProtKB-SubCell"/>
</dbReference>
<feature type="transmembrane region" description="Helical" evidence="6">
    <location>
        <begin position="40"/>
        <end position="63"/>
    </location>
</feature>
<evidence type="ECO:0000256" key="2">
    <source>
        <dbReference type="ARBA" id="ARBA00022475"/>
    </source>
</evidence>
<dbReference type="EMBL" id="JAUSUL010000001">
    <property type="protein sequence ID" value="MDQ0314400.1"/>
    <property type="molecule type" value="Genomic_DNA"/>
</dbReference>